<evidence type="ECO:0000256" key="4">
    <source>
        <dbReference type="SAM" id="SignalP"/>
    </source>
</evidence>
<dbReference type="InterPro" id="IPR013105">
    <property type="entry name" value="TPR_2"/>
</dbReference>
<proteinExistence type="predicted"/>
<dbReference type="RefSeq" id="WP_188527624.1">
    <property type="nucleotide sequence ID" value="NZ_BMGI01000003.1"/>
</dbReference>
<dbReference type="EMBL" id="BMGI01000003">
    <property type="protein sequence ID" value="GGD37193.1"/>
    <property type="molecule type" value="Genomic_DNA"/>
</dbReference>
<evidence type="ECO:0000313" key="6">
    <source>
        <dbReference type="Proteomes" id="UP000617355"/>
    </source>
</evidence>
<dbReference type="SMART" id="SM00028">
    <property type="entry name" value="TPR"/>
    <property type="match status" value="6"/>
</dbReference>
<comment type="caution">
    <text evidence="5">The sequence shown here is derived from an EMBL/GenBank/DDBJ whole genome shotgun (WGS) entry which is preliminary data.</text>
</comment>
<feature type="chain" id="PRO_5047202902" description="Tetratricopeptide repeat protein" evidence="4">
    <location>
        <begin position="27"/>
        <end position="568"/>
    </location>
</feature>
<feature type="signal peptide" evidence="4">
    <location>
        <begin position="1"/>
        <end position="26"/>
    </location>
</feature>
<dbReference type="Pfam" id="PF13424">
    <property type="entry name" value="TPR_12"/>
    <property type="match status" value="1"/>
</dbReference>
<keyword evidence="4" id="KW-0732">Signal</keyword>
<evidence type="ECO:0000256" key="1">
    <source>
        <dbReference type="ARBA" id="ARBA00022737"/>
    </source>
</evidence>
<dbReference type="SUPFAM" id="SSF48452">
    <property type="entry name" value="TPR-like"/>
    <property type="match status" value="2"/>
</dbReference>
<dbReference type="PROSITE" id="PS50293">
    <property type="entry name" value="TPR_REGION"/>
    <property type="match status" value="2"/>
</dbReference>
<keyword evidence="2 3" id="KW-0802">TPR repeat</keyword>
<gene>
    <name evidence="5" type="ORF">GCM10011358_21170</name>
</gene>
<protein>
    <recommendedName>
        <fullName evidence="7">Tetratricopeptide repeat protein</fullName>
    </recommendedName>
</protein>
<dbReference type="InterPro" id="IPR019734">
    <property type="entry name" value="TPR_rpt"/>
</dbReference>
<organism evidence="5 6">
    <name type="scientific">Sinisalibacter lacisalsi</name>
    <dbReference type="NCBI Taxonomy" id="1526570"/>
    <lineage>
        <taxon>Bacteria</taxon>
        <taxon>Pseudomonadati</taxon>
        <taxon>Pseudomonadota</taxon>
        <taxon>Alphaproteobacteria</taxon>
        <taxon>Rhodobacterales</taxon>
        <taxon>Roseobacteraceae</taxon>
        <taxon>Sinisalibacter</taxon>
    </lineage>
</organism>
<evidence type="ECO:0008006" key="7">
    <source>
        <dbReference type="Google" id="ProtNLM"/>
    </source>
</evidence>
<name>A0ABQ1QMT1_9RHOB</name>
<dbReference type="PANTHER" id="PTHR12558:SF13">
    <property type="entry name" value="CELL DIVISION CYCLE PROTEIN 27 HOMOLOG"/>
    <property type="match status" value="1"/>
</dbReference>
<dbReference type="Gene3D" id="1.25.40.10">
    <property type="entry name" value="Tetratricopeptide repeat domain"/>
    <property type="match status" value="3"/>
</dbReference>
<dbReference type="PANTHER" id="PTHR12558">
    <property type="entry name" value="CELL DIVISION CYCLE 16,23,27"/>
    <property type="match status" value="1"/>
</dbReference>
<accession>A0ABQ1QMT1</accession>
<sequence length="568" mass="62360">MPHSRIARALGLSVFVLGLATAPMRADDGLAGAYLAARSADQNADYVSVVEYGTRALAADPENTGLMEGLIIAQIGLGRIGDAVPVARRLDGLTEANQVAELVLLADAMQREDWDGVVAQIEGGASVGGFLDQMIEAWALIGAGQMSRALALFDDLASDPGTRQAALIQKALALALVGDHEGSAQIFSGEEEVLNLNRAGIVAYAQVLSQLERNPDAVSLLETAFPDTNDAELITLRDELAAGKPIAFNAVAGPREGLGHLFYEVADSLAGETDPGLVLIYARIAEYLEPTTIGATLIAASVLEEMDNHALAADAYATVPADHQAYPQAQLGRATALRRMNRVEEVIAVLSDLVAERPELALAHAALGDTYRFEQRFAEAQPHYDAAIALYDEDRPAQWSVYFARGITFERAGRWDEAERDFRKALELFPDQPSVLNYLGYSYVERRENLDEALDMIQRAVAERPYDGYIRDSLGWVYYRLGRYQEAVEEMERAVELMPIDPVLNDHLGDTYWSVGRVREARFQWKRALSFVTDETNLEELKPDRIRRKLEVGLDVVLEEEGGEPLTR</sequence>
<evidence type="ECO:0000313" key="5">
    <source>
        <dbReference type="EMBL" id="GGD37193.1"/>
    </source>
</evidence>
<dbReference type="Pfam" id="PF07719">
    <property type="entry name" value="TPR_2"/>
    <property type="match status" value="1"/>
</dbReference>
<keyword evidence="6" id="KW-1185">Reference proteome</keyword>
<feature type="repeat" description="TPR" evidence="3">
    <location>
        <begin position="399"/>
        <end position="432"/>
    </location>
</feature>
<dbReference type="InterPro" id="IPR011990">
    <property type="entry name" value="TPR-like_helical_dom_sf"/>
</dbReference>
<dbReference type="Proteomes" id="UP000617355">
    <property type="component" value="Unassembled WGS sequence"/>
</dbReference>
<dbReference type="PROSITE" id="PS50005">
    <property type="entry name" value="TPR"/>
    <property type="match status" value="2"/>
</dbReference>
<evidence type="ECO:0000256" key="3">
    <source>
        <dbReference type="PROSITE-ProRule" id="PRU00339"/>
    </source>
</evidence>
<keyword evidence="1" id="KW-0677">Repeat</keyword>
<feature type="repeat" description="TPR" evidence="3">
    <location>
        <begin position="468"/>
        <end position="501"/>
    </location>
</feature>
<reference evidence="6" key="1">
    <citation type="journal article" date="2019" name="Int. J. Syst. Evol. Microbiol.">
        <title>The Global Catalogue of Microorganisms (GCM) 10K type strain sequencing project: providing services to taxonomists for standard genome sequencing and annotation.</title>
        <authorList>
            <consortium name="The Broad Institute Genomics Platform"/>
            <consortium name="The Broad Institute Genome Sequencing Center for Infectious Disease"/>
            <person name="Wu L."/>
            <person name="Ma J."/>
        </authorList>
    </citation>
    <scope>NUCLEOTIDE SEQUENCE [LARGE SCALE GENOMIC DNA]</scope>
    <source>
        <strain evidence="6">CGMCC 1.12922</strain>
    </source>
</reference>
<evidence type="ECO:0000256" key="2">
    <source>
        <dbReference type="ARBA" id="ARBA00022803"/>
    </source>
</evidence>